<gene>
    <name evidence="1" type="ORF">HAX54_039781</name>
</gene>
<evidence type="ECO:0000313" key="2">
    <source>
        <dbReference type="Proteomes" id="UP000823775"/>
    </source>
</evidence>
<name>A0ABS8VQG4_DATST</name>
<comment type="caution">
    <text evidence="1">The sequence shown here is derived from an EMBL/GenBank/DDBJ whole genome shotgun (WGS) entry which is preliminary data.</text>
</comment>
<feature type="non-terminal residue" evidence="1">
    <location>
        <position position="62"/>
    </location>
</feature>
<organism evidence="1 2">
    <name type="scientific">Datura stramonium</name>
    <name type="common">Jimsonweed</name>
    <name type="synonym">Common thornapple</name>
    <dbReference type="NCBI Taxonomy" id="4076"/>
    <lineage>
        <taxon>Eukaryota</taxon>
        <taxon>Viridiplantae</taxon>
        <taxon>Streptophyta</taxon>
        <taxon>Embryophyta</taxon>
        <taxon>Tracheophyta</taxon>
        <taxon>Spermatophyta</taxon>
        <taxon>Magnoliopsida</taxon>
        <taxon>eudicotyledons</taxon>
        <taxon>Gunneridae</taxon>
        <taxon>Pentapetalae</taxon>
        <taxon>asterids</taxon>
        <taxon>lamiids</taxon>
        <taxon>Solanales</taxon>
        <taxon>Solanaceae</taxon>
        <taxon>Solanoideae</taxon>
        <taxon>Datureae</taxon>
        <taxon>Datura</taxon>
    </lineage>
</organism>
<dbReference type="EMBL" id="JACEIK010005544">
    <property type="protein sequence ID" value="MCE0481763.1"/>
    <property type="molecule type" value="Genomic_DNA"/>
</dbReference>
<reference evidence="1 2" key="1">
    <citation type="journal article" date="2021" name="BMC Genomics">
        <title>Datura genome reveals duplications of psychoactive alkaloid biosynthetic genes and high mutation rate following tissue culture.</title>
        <authorList>
            <person name="Rajewski A."/>
            <person name="Carter-House D."/>
            <person name="Stajich J."/>
            <person name="Litt A."/>
        </authorList>
    </citation>
    <scope>NUCLEOTIDE SEQUENCE [LARGE SCALE GENOMIC DNA]</scope>
    <source>
        <strain evidence="1">AR-01</strain>
    </source>
</reference>
<protein>
    <submittedName>
        <fullName evidence="1">Uncharacterized protein</fullName>
    </submittedName>
</protein>
<keyword evidence="2" id="KW-1185">Reference proteome</keyword>
<evidence type="ECO:0000313" key="1">
    <source>
        <dbReference type="EMBL" id="MCE0481763.1"/>
    </source>
</evidence>
<dbReference type="Proteomes" id="UP000823775">
    <property type="component" value="Unassembled WGS sequence"/>
</dbReference>
<sequence length="62" mass="7242">MNVLAAHMESKESMITHDLTKEDITLTSSNIDEEEVEWEVEESLYKETWEDILLNINDRGSE</sequence>
<proteinExistence type="predicted"/>
<accession>A0ABS8VQG4</accession>